<dbReference type="InterPro" id="IPR049227">
    <property type="entry name" value="DUF6824"/>
</dbReference>
<evidence type="ECO:0000313" key="3">
    <source>
        <dbReference type="EMBL" id="EED90302.1"/>
    </source>
</evidence>
<dbReference type="AlphaFoldDB" id="B8C8K2"/>
<organism evidence="3 4">
    <name type="scientific">Thalassiosira pseudonana</name>
    <name type="common">Marine diatom</name>
    <name type="synonym">Cyclotella nana</name>
    <dbReference type="NCBI Taxonomy" id="35128"/>
    <lineage>
        <taxon>Eukaryota</taxon>
        <taxon>Sar</taxon>
        <taxon>Stramenopiles</taxon>
        <taxon>Ochrophyta</taxon>
        <taxon>Bacillariophyta</taxon>
        <taxon>Coscinodiscophyceae</taxon>
        <taxon>Thalassiosirophycidae</taxon>
        <taxon>Thalassiosirales</taxon>
        <taxon>Thalassiosiraceae</taxon>
        <taxon>Thalassiosira</taxon>
    </lineage>
</organism>
<sequence>MESNTSTASPTLRDVLNGRGQGVQRHPGNVKYRTLVFANKGLYAMCPRSDKIKISKRGDFGAVLRGFTNRHLMKSCRRKDGDPRMEMGIVAAIRELGGRFLELNEREGIWHDIGEKKATEKTSQALREGQTKIRKDLFKAEENAATGFASGEAPQSYDTSLLSSTIGSTETVPTSNAKGKNDGMAEVVSQEGYFGYSCQVLEALYTSEQNLAVQIQEQQQLPPTTLPAQQQSLPEPMQSASYPQFNNTIGGGFPSHAMAMALDQFPGATMRPSPPMQQQMMPPLPQRQQRMGQPTDRRGEFASAKASDPSLRLTDMSMGSLFSIRQLLESSRDIANGSATARNESSSESILTPEIRSLIRKSEPQLSQIERMNIDELIPSQEEVVCFGEDIMQDRVSDLRFTDLSRDRFTDHRERATVPDENKSRSTEESVSTRNTSYSKTSLMDASIMSIPREDMSFSSNAEGSPTNEGGMLRGGVGEDCLSMLSLEGTDEDHARLLMRLSGDSVNHGNGEDGHCKS</sequence>
<feature type="compositionally biased region" description="Basic and acidic residues" evidence="1">
    <location>
        <begin position="412"/>
        <end position="428"/>
    </location>
</feature>
<evidence type="ECO:0000256" key="1">
    <source>
        <dbReference type="SAM" id="MobiDB-lite"/>
    </source>
</evidence>
<proteinExistence type="predicted"/>
<dbReference type="EMBL" id="CM000645">
    <property type="protein sequence ID" value="EED90302.1"/>
    <property type="molecule type" value="Genomic_DNA"/>
</dbReference>
<gene>
    <name evidence="3" type="ORF">THAPSDRAFT_24051</name>
</gene>
<reference evidence="3 4" key="2">
    <citation type="journal article" date="2008" name="Nature">
        <title>The Phaeodactylum genome reveals the evolutionary history of diatom genomes.</title>
        <authorList>
            <person name="Bowler C."/>
            <person name="Allen A.E."/>
            <person name="Badger J.H."/>
            <person name="Grimwood J."/>
            <person name="Jabbari K."/>
            <person name="Kuo A."/>
            <person name="Maheswari U."/>
            <person name="Martens C."/>
            <person name="Maumus F."/>
            <person name="Otillar R.P."/>
            <person name="Rayko E."/>
            <person name="Salamov A."/>
            <person name="Vandepoele K."/>
            <person name="Beszteri B."/>
            <person name="Gruber A."/>
            <person name="Heijde M."/>
            <person name="Katinka M."/>
            <person name="Mock T."/>
            <person name="Valentin K."/>
            <person name="Verret F."/>
            <person name="Berges J.A."/>
            <person name="Brownlee C."/>
            <person name="Cadoret J.P."/>
            <person name="Chiovitti A."/>
            <person name="Choi C.J."/>
            <person name="Coesel S."/>
            <person name="De Martino A."/>
            <person name="Detter J.C."/>
            <person name="Durkin C."/>
            <person name="Falciatore A."/>
            <person name="Fournet J."/>
            <person name="Haruta M."/>
            <person name="Huysman M.J."/>
            <person name="Jenkins B.D."/>
            <person name="Jiroutova K."/>
            <person name="Jorgensen R.E."/>
            <person name="Joubert Y."/>
            <person name="Kaplan A."/>
            <person name="Kroger N."/>
            <person name="Kroth P.G."/>
            <person name="La Roche J."/>
            <person name="Lindquist E."/>
            <person name="Lommer M."/>
            <person name="Martin-Jezequel V."/>
            <person name="Lopez P.J."/>
            <person name="Lucas S."/>
            <person name="Mangogna M."/>
            <person name="McGinnis K."/>
            <person name="Medlin L.K."/>
            <person name="Montsant A."/>
            <person name="Oudot-Le Secq M.P."/>
            <person name="Napoli C."/>
            <person name="Obornik M."/>
            <person name="Parker M.S."/>
            <person name="Petit J.L."/>
            <person name="Porcel B.M."/>
            <person name="Poulsen N."/>
            <person name="Robison M."/>
            <person name="Rychlewski L."/>
            <person name="Rynearson T.A."/>
            <person name="Schmutz J."/>
            <person name="Shapiro H."/>
            <person name="Siaut M."/>
            <person name="Stanley M."/>
            <person name="Sussman M.R."/>
            <person name="Taylor A.R."/>
            <person name="Vardi A."/>
            <person name="von Dassow P."/>
            <person name="Vyverman W."/>
            <person name="Willis A."/>
            <person name="Wyrwicz L.S."/>
            <person name="Rokhsar D.S."/>
            <person name="Weissenbach J."/>
            <person name="Armbrust E.V."/>
            <person name="Green B.R."/>
            <person name="Van de Peer Y."/>
            <person name="Grigoriev I.V."/>
        </authorList>
    </citation>
    <scope>NUCLEOTIDE SEQUENCE [LARGE SCALE GENOMIC DNA]</scope>
    <source>
        <strain evidence="3 4">CCMP1335</strain>
    </source>
</reference>
<reference evidence="3 4" key="1">
    <citation type="journal article" date="2004" name="Science">
        <title>The genome of the diatom Thalassiosira pseudonana: ecology, evolution, and metabolism.</title>
        <authorList>
            <person name="Armbrust E.V."/>
            <person name="Berges J.A."/>
            <person name="Bowler C."/>
            <person name="Green B.R."/>
            <person name="Martinez D."/>
            <person name="Putnam N.H."/>
            <person name="Zhou S."/>
            <person name="Allen A.E."/>
            <person name="Apt K.E."/>
            <person name="Bechner M."/>
            <person name="Brzezinski M.A."/>
            <person name="Chaal B.K."/>
            <person name="Chiovitti A."/>
            <person name="Davis A.K."/>
            <person name="Demarest M.S."/>
            <person name="Detter J.C."/>
            <person name="Glavina T."/>
            <person name="Goodstein D."/>
            <person name="Hadi M.Z."/>
            <person name="Hellsten U."/>
            <person name="Hildebrand M."/>
            <person name="Jenkins B.D."/>
            <person name="Jurka J."/>
            <person name="Kapitonov V.V."/>
            <person name="Kroger N."/>
            <person name="Lau W.W."/>
            <person name="Lane T.W."/>
            <person name="Larimer F.W."/>
            <person name="Lippmeier J.C."/>
            <person name="Lucas S."/>
            <person name="Medina M."/>
            <person name="Montsant A."/>
            <person name="Obornik M."/>
            <person name="Parker M.S."/>
            <person name="Palenik B."/>
            <person name="Pazour G.J."/>
            <person name="Richardson P.M."/>
            <person name="Rynearson T.A."/>
            <person name="Saito M.A."/>
            <person name="Schwartz D.C."/>
            <person name="Thamatrakoln K."/>
            <person name="Valentin K."/>
            <person name="Vardi A."/>
            <person name="Wilkerson F.P."/>
            <person name="Rokhsar D.S."/>
        </authorList>
    </citation>
    <scope>NUCLEOTIDE SEQUENCE [LARGE SCALE GENOMIC DNA]</scope>
    <source>
        <strain evidence="3 4">CCMP1335</strain>
    </source>
</reference>
<dbReference type="HOGENOM" id="CLU_526311_0_0_1"/>
<dbReference type="RefSeq" id="XP_002292327.1">
    <property type="nucleotide sequence ID" value="XM_002292291.1"/>
</dbReference>
<dbReference type="Proteomes" id="UP000001449">
    <property type="component" value="Chromosome 9"/>
</dbReference>
<feature type="region of interest" description="Disordered" evidence="1">
    <location>
        <begin position="1"/>
        <end position="26"/>
    </location>
</feature>
<dbReference type="PaxDb" id="35128-Thaps24051"/>
<dbReference type="Pfam" id="PF20710">
    <property type="entry name" value="DUF6824"/>
    <property type="match status" value="2"/>
</dbReference>
<evidence type="ECO:0000259" key="2">
    <source>
        <dbReference type="Pfam" id="PF20710"/>
    </source>
</evidence>
<feature type="region of interest" description="Disordered" evidence="1">
    <location>
        <begin position="272"/>
        <end position="307"/>
    </location>
</feature>
<name>B8C8K2_THAPS</name>
<feature type="domain" description="DUF6824" evidence="2">
    <location>
        <begin position="78"/>
        <end position="128"/>
    </location>
</feature>
<keyword evidence="4" id="KW-1185">Reference proteome</keyword>
<feature type="region of interest" description="Disordered" evidence="1">
    <location>
        <begin position="412"/>
        <end position="439"/>
    </location>
</feature>
<dbReference type="InParanoid" id="B8C8K2"/>
<feature type="compositionally biased region" description="Polar residues" evidence="1">
    <location>
        <begin position="429"/>
        <end position="439"/>
    </location>
</feature>
<protein>
    <recommendedName>
        <fullName evidence="2">DUF6824 domain-containing protein</fullName>
    </recommendedName>
</protein>
<dbReference type="eggNOG" id="ENOG502QYH5">
    <property type="taxonomic scope" value="Eukaryota"/>
</dbReference>
<feature type="compositionally biased region" description="Low complexity" evidence="1">
    <location>
        <begin position="276"/>
        <end position="294"/>
    </location>
</feature>
<evidence type="ECO:0000313" key="4">
    <source>
        <dbReference type="Proteomes" id="UP000001449"/>
    </source>
</evidence>
<dbReference type="GeneID" id="7448118"/>
<accession>B8C8K2</accession>
<feature type="domain" description="DUF6824" evidence="2">
    <location>
        <begin position="14"/>
        <end position="56"/>
    </location>
</feature>
<dbReference type="KEGG" id="tps:THAPSDRAFT_24051"/>
<feature type="compositionally biased region" description="Polar residues" evidence="1">
    <location>
        <begin position="1"/>
        <end position="10"/>
    </location>
</feature>